<sequence length="52" mass="6253">MYTNQHCKIHRCKKKKTRPPCMTKVNGCLTLSLFCFRDYGRRRLQILGLEEH</sequence>
<organism evidence="1">
    <name type="scientific">Zea mays</name>
    <name type="common">Maize</name>
    <dbReference type="NCBI Taxonomy" id="4577"/>
    <lineage>
        <taxon>Eukaryota</taxon>
        <taxon>Viridiplantae</taxon>
        <taxon>Streptophyta</taxon>
        <taxon>Embryophyta</taxon>
        <taxon>Tracheophyta</taxon>
        <taxon>Spermatophyta</taxon>
        <taxon>Magnoliopsida</taxon>
        <taxon>Liliopsida</taxon>
        <taxon>Poales</taxon>
        <taxon>Poaceae</taxon>
        <taxon>PACMAD clade</taxon>
        <taxon>Panicoideae</taxon>
        <taxon>Andropogonodae</taxon>
        <taxon>Andropogoneae</taxon>
        <taxon>Tripsacinae</taxon>
        <taxon>Zea</taxon>
    </lineage>
</organism>
<reference evidence="1" key="2">
    <citation type="submission" date="2012-06" db="EMBL/GenBank/DDBJ databases">
        <authorList>
            <person name="Yu Y."/>
            <person name="Currie J."/>
            <person name="Lomeli R."/>
            <person name="Angelova A."/>
            <person name="Collura K."/>
            <person name="Wissotski M."/>
            <person name="Campos D."/>
            <person name="Kudrna D."/>
            <person name="Golser W."/>
            <person name="Ashely E."/>
            <person name="Descour A."/>
            <person name="Fernandes J."/>
            <person name="Soderlund C."/>
            <person name="Walbot V."/>
        </authorList>
    </citation>
    <scope>NUCLEOTIDE SEQUENCE</scope>
    <source>
        <strain evidence="1">B73</strain>
    </source>
</reference>
<proteinExistence type="evidence at transcript level"/>
<accession>B7ZZA8</accession>
<name>B7ZZA8_MAIZE</name>
<dbReference type="AlphaFoldDB" id="B7ZZA8"/>
<evidence type="ECO:0000313" key="1">
    <source>
        <dbReference type="EMBL" id="ACL53257.1"/>
    </source>
</evidence>
<reference evidence="1" key="1">
    <citation type="journal article" date="2009" name="PLoS Genet.">
        <title>Sequencing, mapping, and analysis of 27,455 maize full-length cDNAs.</title>
        <authorList>
            <person name="Soderlund C."/>
            <person name="Descour A."/>
            <person name="Kudrna D."/>
            <person name="Bomhoff M."/>
            <person name="Boyd L."/>
            <person name="Currie J."/>
            <person name="Angelova A."/>
            <person name="Collura K."/>
            <person name="Wissotski M."/>
            <person name="Ashley E."/>
            <person name="Morrow D."/>
            <person name="Fernandes J."/>
            <person name="Walbot V."/>
            <person name="Yu Y."/>
        </authorList>
    </citation>
    <scope>NUCLEOTIDE SEQUENCE</scope>
    <source>
        <strain evidence="1">B73</strain>
    </source>
</reference>
<protein>
    <submittedName>
        <fullName evidence="1">Uncharacterized protein</fullName>
    </submittedName>
</protein>
<dbReference type="EMBL" id="BT054650">
    <property type="protein sequence ID" value="ACL53257.1"/>
    <property type="molecule type" value="mRNA"/>
</dbReference>